<comment type="caution">
    <text evidence="1">The sequence shown here is derived from an EMBL/GenBank/DDBJ whole genome shotgun (WGS) entry which is preliminary data.</text>
</comment>
<organism evidence="1 2">
    <name type="scientific">Arctium lappa</name>
    <name type="common">Greater burdock</name>
    <name type="synonym">Lappa major</name>
    <dbReference type="NCBI Taxonomy" id="4217"/>
    <lineage>
        <taxon>Eukaryota</taxon>
        <taxon>Viridiplantae</taxon>
        <taxon>Streptophyta</taxon>
        <taxon>Embryophyta</taxon>
        <taxon>Tracheophyta</taxon>
        <taxon>Spermatophyta</taxon>
        <taxon>Magnoliopsida</taxon>
        <taxon>eudicotyledons</taxon>
        <taxon>Gunneridae</taxon>
        <taxon>Pentapetalae</taxon>
        <taxon>asterids</taxon>
        <taxon>campanulids</taxon>
        <taxon>Asterales</taxon>
        <taxon>Asteraceae</taxon>
        <taxon>Carduoideae</taxon>
        <taxon>Cardueae</taxon>
        <taxon>Arctiinae</taxon>
        <taxon>Arctium</taxon>
    </lineage>
</organism>
<dbReference type="Proteomes" id="UP001055879">
    <property type="component" value="Linkage Group LG02"/>
</dbReference>
<protein>
    <submittedName>
        <fullName evidence="1">Uncharacterized protein</fullName>
    </submittedName>
</protein>
<proteinExistence type="predicted"/>
<dbReference type="EMBL" id="CM042048">
    <property type="protein sequence ID" value="KAI3759351.1"/>
    <property type="molecule type" value="Genomic_DNA"/>
</dbReference>
<sequence>MVVEEVWIKQVVRALDLEAIAPKGQSEHVRRHLRLRLQGPRVNPFTRCVQPWLQEDWASFLDGKAPASETARYIRLLAAFQLSLDTPPIPGVWNMPLMGWLRPSPCQHMEEAKKMKEEMEGAKMDAADVLSEPENNPTIRPSNSSPELPSSYASLILCYPFLYFVTCGQSTEATTIAHGRA</sequence>
<evidence type="ECO:0000313" key="1">
    <source>
        <dbReference type="EMBL" id="KAI3759351.1"/>
    </source>
</evidence>
<keyword evidence="2" id="KW-1185">Reference proteome</keyword>
<reference evidence="2" key="1">
    <citation type="journal article" date="2022" name="Mol. Ecol. Resour.">
        <title>The genomes of chicory, endive, great burdock and yacon provide insights into Asteraceae palaeo-polyploidization history and plant inulin production.</title>
        <authorList>
            <person name="Fan W."/>
            <person name="Wang S."/>
            <person name="Wang H."/>
            <person name="Wang A."/>
            <person name="Jiang F."/>
            <person name="Liu H."/>
            <person name="Zhao H."/>
            <person name="Xu D."/>
            <person name="Zhang Y."/>
        </authorList>
    </citation>
    <scope>NUCLEOTIDE SEQUENCE [LARGE SCALE GENOMIC DNA]</scope>
    <source>
        <strain evidence="2">cv. Niubang</strain>
    </source>
</reference>
<evidence type="ECO:0000313" key="2">
    <source>
        <dbReference type="Proteomes" id="UP001055879"/>
    </source>
</evidence>
<accession>A0ACB9EKY9</accession>
<name>A0ACB9EKY9_ARCLA</name>
<reference evidence="1 2" key="2">
    <citation type="journal article" date="2022" name="Mol. Ecol. Resour.">
        <title>The genomes of chicory, endive, great burdock and yacon provide insights into Asteraceae paleo-polyploidization history and plant inulin production.</title>
        <authorList>
            <person name="Fan W."/>
            <person name="Wang S."/>
            <person name="Wang H."/>
            <person name="Wang A."/>
            <person name="Jiang F."/>
            <person name="Liu H."/>
            <person name="Zhao H."/>
            <person name="Xu D."/>
            <person name="Zhang Y."/>
        </authorList>
    </citation>
    <scope>NUCLEOTIDE SEQUENCE [LARGE SCALE GENOMIC DNA]</scope>
    <source>
        <strain evidence="2">cv. Niubang</strain>
    </source>
</reference>
<gene>
    <name evidence="1" type="ORF">L6452_07102</name>
</gene>